<feature type="region of interest" description="Disordered" evidence="1">
    <location>
        <begin position="83"/>
        <end position="165"/>
    </location>
</feature>
<dbReference type="Proteomes" id="UP000693970">
    <property type="component" value="Unassembled WGS sequence"/>
</dbReference>
<feature type="compositionally biased region" description="Low complexity" evidence="1">
    <location>
        <begin position="189"/>
        <end position="200"/>
    </location>
</feature>
<dbReference type="OrthoDB" id="421951at2759"/>
<reference evidence="2" key="1">
    <citation type="journal article" date="2021" name="Sci. Rep.">
        <title>Diploid genomic architecture of Nitzschia inconspicua, an elite biomass production diatom.</title>
        <authorList>
            <person name="Oliver A."/>
            <person name="Podell S."/>
            <person name="Pinowska A."/>
            <person name="Traller J.C."/>
            <person name="Smith S.R."/>
            <person name="McClure R."/>
            <person name="Beliaev A."/>
            <person name="Bohutskyi P."/>
            <person name="Hill E.A."/>
            <person name="Rabines A."/>
            <person name="Zheng H."/>
            <person name="Allen L.Z."/>
            <person name="Kuo A."/>
            <person name="Grigoriev I.V."/>
            <person name="Allen A.E."/>
            <person name="Hazlebeck D."/>
            <person name="Allen E.E."/>
        </authorList>
    </citation>
    <scope>NUCLEOTIDE SEQUENCE</scope>
    <source>
        <strain evidence="2">Hildebrandi</strain>
    </source>
</reference>
<reference evidence="2" key="2">
    <citation type="submission" date="2021-04" db="EMBL/GenBank/DDBJ databases">
        <authorList>
            <person name="Podell S."/>
        </authorList>
    </citation>
    <scope>NUCLEOTIDE SEQUENCE</scope>
    <source>
        <strain evidence="2">Hildebrandi</strain>
    </source>
</reference>
<proteinExistence type="predicted"/>
<feature type="compositionally biased region" description="Low complexity" evidence="1">
    <location>
        <begin position="86"/>
        <end position="112"/>
    </location>
</feature>
<sequence>MGVAHSVDFDSCSSANEGRKDDLFRIPSQHELAEYNEMEQRAAAQYRHHHPKQKQHPPPNKSLPRAIPDANRSVQRKLEVLSGSSNNHHNNNNNNNNNMESATSPISSPSSPRFRRHKNRHSHKVDDTTNGNHEDDHHHGKLSSSFTRLRQKSVRRVRQASSSMLGKVMHTAGAVGHSSRRLFHHGNHSPHNNNNNNNSNGHHRKSHRTGPITNTTIAPKVRGGVLLRGCYTDEEHKEKTREIVELLRPLQGAQALEACGLEFRSVKLNEQGHVIEEDEENETETTGNLNHDTEASILIEEDCKTGPDNIESDHKLSKEDTPGESRIQHDNDDACHDCTCPSEGGKQQEPTNPQGRSNKSFPCQCRHSANTMTRLFHKETNTMITTNNRKEFIADGDMYDAIARVTQEYAQEIMARDGDLEWMTIDEAGNNPEPIRALASKRLIEDESMLDRGPTLLIATGKGKVRAGIFSRQHLLMSGLECSTALPIVREARKRNMMVVMVDPNVHGDRLGMTTFEKSMGRLFRRWESNENVTSLPPLSQRDLFVLSHSQSGAQLARYLLDKSEHYIPHIRAVAFTDSTHNIQWAKSKNVAGLREFLESDDCIYFKCSKDSNNDPILNPLSSVGKEVETDDFWKHRFGNIKTLCAGTSEHALTNWFARCHIWEHFDKRLPNVETVNQETEGNEPSS</sequence>
<organism evidence="2 3">
    <name type="scientific">Nitzschia inconspicua</name>
    <dbReference type="NCBI Taxonomy" id="303405"/>
    <lineage>
        <taxon>Eukaryota</taxon>
        <taxon>Sar</taxon>
        <taxon>Stramenopiles</taxon>
        <taxon>Ochrophyta</taxon>
        <taxon>Bacillariophyta</taxon>
        <taxon>Bacillariophyceae</taxon>
        <taxon>Bacillariophycidae</taxon>
        <taxon>Bacillariales</taxon>
        <taxon>Bacillariaceae</taxon>
        <taxon>Nitzschia</taxon>
    </lineage>
</organism>
<name>A0A9K3KLS1_9STRA</name>
<dbReference type="PANTHER" id="PTHR21357:SF4">
    <property type="entry name" value="FAM172 FAMILY PROTEIN HOMOLOG CG10038"/>
    <property type="match status" value="1"/>
</dbReference>
<accession>A0A9K3KLS1</accession>
<dbReference type="PANTHER" id="PTHR21357">
    <property type="entry name" value="FAM172 FAMILY PROTEIN HOMOLOG CG10038"/>
    <property type="match status" value="1"/>
</dbReference>
<protein>
    <submittedName>
        <fullName evidence="2">Uncharacterized protein</fullName>
    </submittedName>
</protein>
<dbReference type="AlphaFoldDB" id="A0A9K3KLS1"/>
<feature type="region of interest" description="Disordered" evidence="1">
    <location>
        <begin position="180"/>
        <end position="218"/>
    </location>
</feature>
<dbReference type="GO" id="GO:0005634">
    <property type="term" value="C:nucleus"/>
    <property type="evidence" value="ECO:0007669"/>
    <property type="project" value="TreeGrafter"/>
</dbReference>
<feature type="compositionally biased region" description="Basic and acidic residues" evidence="1">
    <location>
        <begin position="301"/>
        <end position="336"/>
    </location>
</feature>
<comment type="caution">
    <text evidence="2">The sequence shown here is derived from an EMBL/GenBank/DDBJ whole genome shotgun (WGS) entry which is preliminary data.</text>
</comment>
<feature type="region of interest" description="Disordered" evidence="1">
    <location>
        <begin position="1"/>
        <end position="67"/>
    </location>
</feature>
<gene>
    <name evidence="2" type="ORF">IV203_005165</name>
</gene>
<dbReference type="InterPro" id="IPR048263">
    <property type="entry name" value="Arb2"/>
</dbReference>
<feature type="compositionally biased region" description="Polar residues" evidence="1">
    <location>
        <begin position="348"/>
        <end position="362"/>
    </location>
</feature>
<evidence type="ECO:0000256" key="1">
    <source>
        <dbReference type="SAM" id="MobiDB-lite"/>
    </source>
</evidence>
<feature type="region of interest" description="Disordered" evidence="1">
    <location>
        <begin position="273"/>
        <end position="362"/>
    </location>
</feature>
<feature type="compositionally biased region" description="Basic residues" evidence="1">
    <location>
        <begin position="113"/>
        <end position="123"/>
    </location>
</feature>
<dbReference type="EMBL" id="JAGRRH010000021">
    <property type="protein sequence ID" value="KAG7346097.1"/>
    <property type="molecule type" value="Genomic_DNA"/>
</dbReference>
<feature type="compositionally biased region" description="Basic residues" evidence="1">
    <location>
        <begin position="149"/>
        <end position="158"/>
    </location>
</feature>
<evidence type="ECO:0000313" key="2">
    <source>
        <dbReference type="EMBL" id="KAG7346097.1"/>
    </source>
</evidence>
<dbReference type="GO" id="GO:0031048">
    <property type="term" value="P:regulatory ncRNA-mediated heterochromatin formation"/>
    <property type="evidence" value="ECO:0007669"/>
    <property type="project" value="TreeGrafter"/>
</dbReference>
<feature type="compositionally biased region" description="Basic and acidic residues" evidence="1">
    <location>
        <begin position="124"/>
        <end position="138"/>
    </location>
</feature>
<feature type="compositionally biased region" description="Basic residues" evidence="1">
    <location>
        <begin position="46"/>
        <end position="55"/>
    </location>
</feature>
<evidence type="ECO:0000313" key="3">
    <source>
        <dbReference type="Proteomes" id="UP000693970"/>
    </source>
</evidence>
<keyword evidence="3" id="KW-1185">Reference proteome</keyword>
<dbReference type="GO" id="GO:0035197">
    <property type="term" value="F:siRNA binding"/>
    <property type="evidence" value="ECO:0007669"/>
    <property type="project" value="TreeGrafter"/>
</dbReference>